<dbReference type="Proteomes" id="UP000077521">
    <property type="component" value="Unassembled WGS sequence"/>
</dbReference>
<proteinExistence type="predicted"/>
<evidence type="ECO:0000313" key="4">
    <source>
        <dbReference type="Proteomes" id="UP000077521"/>
    </source>
</evidence>
<evidence type="ECO:0000256" key="2">
    <source>
        <dbReference type="SAM" id="SignalP"/>
    </source>
</evidence>
<feature type="chain" id="PRO_5043478443" description="Granulins domain-containing protein" evidence="2">
    <location>
        <begin position="28"/>
        <end position="295"/>
    </location>
</feature>
<keyword evidence="4" id="KW-1185">Reference proteome</keyword>
<name>A0A177TKG4_9BASI</name>
<dbReference type="EMBL" id="LWDF02000014">
    <property type="protein sequence ID" value="KAE8260269.1"/>
    <property type="molecule type" value="Genomic_DNA"/>
</dbReference>
<accession>A0A177TKG4</accession>
<feature type="signal peptide" evidence="2">
    <location>
        <begin position="1"/>
        <end position="27"/>
    </location>
</feature>
<evidence type="ECO:0000256" key="1">
    <source>
        <dbReference type="SAM" id="MobiDB-lite"/>
    </source>
</evidence>
<dbReference type="AlphaFoldDB" id="A0A177TKG4"/>
<feature type="region of interest" description="Disordered" evidence="1">
    <location>
        <begin position="228"/>
        <end position="254"/>
    </location>
</feature>
<reference evidence="3" key="1">
    <citation type="submission" date="2016-04" db="EMBL/GenBank/DDBJ databases">
        <authorList>
            <person name="Nguyen H.D."/>
            <person name="Samba Siva P."/>
            <person name="Cullis J."/>
            <person name="Levesque C.A."/>
            <person name="Hambleton S."/>
        </authorList>
    </citation>
    <scope>NUCLEOTIDE SEQUENCE</scope>
    <source>
        <strain evidence="3">DAOMC 236416</strain>
    </source>
</reference>
<keyword evidence="2" id="KW-0732">Signal</keyword>
<feature type="compositionally biased region" description="Low complexity" evidence="1">
    <location>
        <begin position="229"/>
        <end position="254"/>
    </location>
</feature>
<gene>
    <name evidence="3" type="ORF">A4X13_0g453</name>
</gene>
<comment type="caution">
    <text evidence="3">The sequence shown here is derived from an EMBL/GenBank/DDBJ whole genome shotgun (WGS) entry which is preliminary data.</text>
</comment>
<sequence>MLGSSRINSIFLLTLGTALTALAVVRAESDPSLPERVQIGQGAAKLELYRRADPLNLFGLLGPRNDLGGEAVGQVIDGAFGLARGLHMEERQRVCQNAGYGLCPDGSGCCPSGGQCCPGNVCCSAGRTCSKVGNKYECCPAGVTCNGIDGCRVGRRACPRDPEGCCPTGSSCIYGSDGKAERCSSLGSGGDTSSDTLTFSFVSSSSTAIFGGLPYTYISTQFPPPPTATLPRPNISITTPTSSSSSTSTSTTASTSGFVFPFAGVTGTATPRFGDGASMSIVVVAIAFVAGAIAL</sequence>
<evidence type="ECO:0008006" key="5">
    <source>
        <dbReference type="Google" id="ProtNLM"/>
    </source>
</evidence>
<organism evidence="3 4">
    <name type="scientific">Tilletia indica</name>
    <dbReference type="NCBI Taxonomy" id="43049"/>
    <lineage>
        <taxon>Eukaryota</taxon>
        <taxon>Fungi</taxon>
        <taxon>Dikarya</taxon>
        <taxon>Basidiomycota</taxon>
        <taxon>Ustilaginomycotina</taxon>
        <taxon>Exobasidiomycetes</taxon>
        <taxon>Tilletiales</taxon>
        <taxon>Tilletiaceae</taxon>
        <taxon>Tilletia</taxon>
    </lineage>
</organism>
<protein>
    <recommendedName>
        <fullName evidence="5">Granulins domain-containing protein</fullName>
    </recommendedName>
</protein>
<evidence type="ECO:0000313" key="3">
    <source>
        <dbReference type="EMBL" id="KAE8260269.1"/>
    </source>
</evidence>
<reference evidence="3" key="2">
    <citation type="journal article" date="2019" name="IMA Fungus">
        <title>Genome sequencing and comparison of five Tilletia species to identify candidate genes for the detection of regulated species infecting wheat.</title>
        <authorList>
            <person name="Nguyen H.D.T."/>
            <person name="Sultana T."/>
            <person name="Kesanakurti P."/>
            <person name="Hambleton S."/>
        </authorList>
    </citation>
    <scope>NUCLEOTIDE SEQUENCE</scope>
    <source>
        <strain evidence="3">DAOMC 236416</strain>
    </source>
</reference>